<gene>
    <name evidence="9" type="primary">hxlR_4</name>
    <name evidence="10" type="synonym">hxlR_1</name>
    <name evidence="7" type="ORF">BN1095_20025</name>
    <name evidence="5" type="ORF">BN1096_700174</name>
    <name evidence="6" type="ORF">BN1097_710173</name>
    <name evidence="8" type="ORF">KRM00_000333</name>
    <name evidence="11" type="ORF">SAMEA1402366_02339</name>
    <name evidence="10" type="ORF">SAMEA1402399_00911</name>
    <name evidence="9" type="ORF">SAMEA3375112_01575</name>
</gene>
<dbReference type="EMBL" id="LK932849">
    <property type="protein sequence ID" value="CDS94473.1"/>
    <property type="molecule type" value="Genomic_DNA"/>
</dbReference>
<evidence type="ECO:0000313" key="14">
    <source>
        <dbReference type="Proteomes" id="UP000411588"/>
    </source>
</evidence>
<dbReference type="InterPro" id="IPR036388">
    <property type="entry name" value="WH-like_DNA-bd_sf"/>
</dbReference>
<feature type="domain" description="HTH hxlR-type" evidence="4">
    <location>
        <begin position="11"/>
        <end position="110"/>
    </location>
</feature>
<dbReference type="RefSeq" id="WP_003431984.1">
    <property type="nucleotide sequence ID" value="NZ_AP031492.1"/>
</dbReference>
<proteinExistence type="predicted"/>
<dbReference type="Proteomes" id="UP000189137">
    <property type="component" value="Unassembled WGS sequence"/>
</dbReference>
<dbReference type="EMBL" id="FUPS01000004">
    <property type="protein sequence ID" value="SJS21383.1"/>
    <property type="molecule type" value="Genomic_DNA"/>
</dbReference>
<evidence type="ECO:0000256" key="1">
    <source>
        <dbReference type="ARBA" id="ARBA00023015"/>
    </source>
</evidence>
<reference evidence="8" key="3">
    <citation type="journal article" date="2018" name="Genome Biol.">
        <title>SKESA: strategic k-mer extension for scrupulous assemblies.</title>
        <authorList>
            <person name="Souvorov A."/>
            <person name="Agarwala R."/>
            <person name="Lipman D.J."/>
        </authorList>
    </citation>
    <scope>NUCLEOTIDE SEQUENCE</scope>
    <source>
        <strain evidence="8">HN1000</strain>
    </source>
</reference>
<keyword evidence="1" id="KW-0805">Transcription regulation</keyword>
<evidence type="ECO:0000313" key="6">
    <source>
        <dbReference type="EMBL" id="CDS89423.1"/>
    </source>
</evidence>
<dbReference type="PATRIC" id="fig|1496.1373.peg.1864"/>
<evidence type="ECO:0000313" key="8">
    <source>
        <dbReference type="EMBL" id="HBH1540880.1"/>
    </source>
</evidence>
<dbReference type="EMBL" id="LK932411">
    <property type="protein sequence ID" value="CDS89423.1"/>
    <property type="molecule type" value="Genomic_DNA"/>
</dbReference>
<dbReference type="Proteomes" id="UP000372533">
    <property type="component" value="Unassembled WGS sequence"/>
</dbReference>
<protein>
    <submittedName>
        <fullName evidence="9">HTH-type transcriptional activator hxlR</fullName>
    </submittedName>
    <submittedName>
        <fullName evidence="8">Helix-turn-helix transcriptional regulator</fullName>
    </submittedName>
    <submittedName>
        <fullName evidence="10">HxlR family transcriptional regulator</fullName>
    </submittedName>
    <submittedName>
        <fullName evidence="6">Transcriptional regulator, HxlR family DUF24</fullName>
    </submittedName>
</protein>
<evidence type="ECO:0000313" key="7">
    <source>
        <dbReference type="EMBL" id="CDS94473.1"/>
    </source>
</evidence>
<keyword evidence="2" id="KW-0238">DNA-binding</keyword>
<reference evidence="6" key="1">
    <citation type="submission" date="2014-07" db="EMBL/GenBank/DDBJ databases">
        <authorList>
            <person name="Monot Marc"/>
        </authorList>
    </citation>
    <scope>NUCLEOTIDE SEQUENCE</scope>
    <source>
        <strain evidence="7">7032989</strain>
        <strain evidence="6">7032994</strain>
    </source>
</reference>
<evidence type="ECO:0000313" key="9">
    <source>
        <dbReference type="EMBL" id="SJS21383.1"/>
    </source>
</evidence>
<dbReference type="PANTHER" id="PTHR33204">
    <property type="entry name" value="TRANSCRIPTIONAL REGULATOR, MARR FAMILY"/>
    <property type="match status" value="1"/>
</dbReference>
<dbReference type="Pfam" id="PF01638">
    <property type="entry name" value="HxlR"/>
    <property type="match status" value="1"/>
</dbReference>
<dbReference type="GO" id="GO:0003677">
    <property type="term" value="F:DNA binding"/>
    <property type="evidence" value="ECO:0007669"/>
    <property type="project" value="UniProtKB-KW"/>
</dbReference>
<accession>A0A031WCD2</accession>
<dbReference type="Proteomes" id="UP000411588">
    <property type="component" value="Unassembled WGS sequence"/>
</dbReference>
<dbReference type="EMBL" id="DAEPXK010000003">
    <property type="protein sequence ID" value="HBH1540880.1"/>
    <property type="molecule type" value="Genomic_DNA"/>
</dbReference>
<keyword evidence="3" id="KW-0804">Transcription</keyword>
<sequence length="111" mass="13029">MYNIDDMIYNCPVEALSNILGKKWVAIIIWKIQEDKKRFGELQRAIPDCSKKMLVQQLDFLIEQGIIVNQKKLVNNVVESTYFLSESGLRLLPVMEKMIMWSNKNLNCDKY</sequence>
<dbReference type="InterPro" id="IPR036390">
    <property type="entry name" value="WH_DNA-bd_sf"/>
</dbReference>
<organism evidence="6">
    <name type="scientific">Clostridioides difficile</name>
    <name type="common">Peptoclostridium difficile</name>
    <dbReference type="NCBI Taxonomy" id="1496"/>
    <lineage>
        <taxon>Bacteria</taxon>
        <taxon>Bacillati</taxon>
        <taxon>Bacillota</taxon>
        <taxon>Clostridia</taxon>
        <taxon>Peptostreptococcales</taxon>
        <taxon>Peptostreptococcaceae</taxon>
        <taxon>Clostridioides</taxon>
    </lineage>
</organism>
<dbReference type="EMBL" id="CAAJVP010000010">
    <property type="protein sequence ID" value="VHY10794.1"/>
    <property type="molecule type" value="Genomic_DNA"/>
</dbReference>
<evidence type="ECO:0000256" key="3">
    <source>
        <dbReference type="ARBA" id="ARBA00023163"/>
    </source>
</evidence>
<evidence type="ECO:0000256" key="2">
    <source>
        <dbReference type="ARBA" id="ARBA00023125"/>
    </source>
</evidence>
<dbReference type="KEGG" id="pdf:CD630DERM_30110"/>
<reference evidence="9 12" key="2">
    <citation type="submission" date="2017-02" db="EMBL/GenBank/DDBJ databases">
        <authorList>
            <consortium name="Pathogen Informatics"/>
        </authorList>
    </citation>
    <scope>NUCLEOTIDE SEQUENCE [LARGE SCALE GENOMIC DNA]</scope>
    <source>
        <strain evidence="14">clo34</strain>
        <strain evidence="10">Clo34</strain>
        <strain evidence="13">tl291</strain>
        <strain evidence="11">Tl291</strain>
        <strain evidence="9 12">VRECD0157</strain>
    </source>
</reference>
<evidence type="ECO:0000313" key="10">
    <source>
        <dbReference type="EMBL" id="VFD30015.1"/>
    </source>
</evidence>
<dbReference type="Proteomes" id="UP000878956">
    <property type="component" value="Unassembled WGS sequence"/>
</dbReference>
<dbReference type="EMBL" id="CAADAN010000002">
    <property type="protein sequence ID" value="VFD30015.1"/>
    <property type="molecule type" value="Genomic_DNA"/>
</dbReference>
<evidence type="ECO:0000259" key="4">
    <source>
        <dbReference type="PROSITE" id="PS51118"/>
    </source>
</evidence>
<evidence type="ECO:0000313" key="11">
    <source>
        <dbReference type="EMBL" id="VHY10794.1"/>
    </source>
</evidence>
<evidence type="ECO:0000313" key="12">
    <source>
        <dbReference type="Proteomes" id="UP000189137"/>
    </source>
</evidence>
<dbReference type="PROSITE" id="PS51118">
    <property type="entry name" value="HTH_HXLR"/>
    <property type="match status" value="1"/>
</dbReference>
<dbReference type="GeneID" id="66355410"/>
<dbReference type="AlphaFoldDB" id="A0A031WCD2"/>
<evidence type="ECO:0000313" key="13">
    <source>
        <dbReference type="Proteomes" id="UP000372533"/>
    </source>
</evidence>
<dbReference type="OMA" id="GEQRFNE"/>
<dbReference type="SUPFAM" id="SSF46785">
    <property type="entry name" value="Winged helix' DNA-binding domain"/>
    <property type="match status" value="1"/>
</dbReference>
<reference evidence="8" key="4">
    <citation type="submission" date="2021-06" db="EMBL/GenBank/DDBJ databases">
        <authorList>
            <consortium name="NCBI Pathogen Detection Project"/>
        </authorList>
    </citation>
    <scope>NUCLEOTIDE SEQUENCE</scope>
    <source>
        <strain evidence="8">HN1000</strain>
    </source>
</reference>
<dbReference type="InterPro" id="IPR002577">
    <property type="entry name" value="HTH_HxlR"/>
</dbReference>
<name>A0A031WCD2_CLODI</name>
<evidence type="ECO:0000313" key="5">
    <source>
        <dbReference type="EMBL" id="CDS88811.1"/>
    </source>
</evidence>
<dbReference type="Gene3D" id="1.10.10.10">
    <property type="entry name" value="Winged helix-like DNA-binding domain superfamily/Winged helix DNA-binding domain"/>
    <property type="match status" value="1"/>
</dbReference>
<dbReference type="EMBL" id="LK932525">
    <property type="protein sequence ID" value="CDS88811.1"/>
    <property type="molecule type" value="Genomic_DNA"/>
</dbReference>